<dbReference type="OrthoDB" id="4454099at2759"/>
<dbReference type="Proteomes" id="UP000215289">
    <property type="component" value="Unassembled WGS sequence"/>
</dbReference>
<accession>A0A229XND9</accession>
<name>A0A229XND9_9EURO</name>
<reference evidence="2 3" key="1">
    <citation type="submission" date="2018-08" db="EMBL/GenBank/DDBJ databases">
        <title>Draft genome sequences of two Aspergillus turcosus clinical strains isolated from bronchoalveolar lavage fluid: one azole-susceptible and the other azole-resistant.</title>
        <authorList>
            <person name="Parent-Michaud M."/>
            <person name="Dufresne P.J."/>
            <person name="Fournier E."/>
            <person name="Martineau C."/>
            <person name="Moreira S."/>
            <person name="Perkins V."/>
            <person name="De Repentigny L."/>
            <person name="Dufresne S.F."/>
        </authorList>
    </citation>
    <scope>NUCLEOTIDE SEQUENCE [LARGE SCALE GENOMIC DNA]</scope>
    <source>
        <strain evidence="2">HMR AF 1038</strain>
    </source>
</reference>
<comment type="caution">
    <text evidence="2">The sequence shown here is derived from an EMBL/GenBank/DDBJ whole genome shotgun (WGS) entry which is preliminary data.</text>
</comment>
<proteinExistence type="predicted"/>
<evidence type="ECO:0000313" key="2">
    <source>
        <dbReference type="EMBL" id="RLM01945.1"/>
    </source>
</evidence>
<evidence type="ECO:0000256" key="1">
    <source>
        <dbReference type="SAM" id="SignalP"/>
    </source>
</evidence>
<feature type="chain" id="PRO_5011911735" evidence="1">
    <location>
        <begin position="18"/>
        <end position="169"/>
    </location>
</feature>
<gene>
    <name evidence="2" type="ORF">CFD26_108598</name>
</gene>
<feature type="signal peptide" evidence="1">
    <location>
        <begin position="1"/>
        <end position="17"/>
    </location>
</feature>
<dbReference type="EMBL" id="NIDN02000001">
    <property type="protein sequence ID" value="RLM01945.1"/>
    <property type="molecule type" value="Genomic_DNA"/>
</dbReference>
<protein>
    <submittedName>
        <fullName evidence="2">Uncharacterized protein</fullName>
    </submittedName>
</protein>
<dbReference type="AlphaFoldDB" id="A0A229XND9"/>
<organism evidence="2 3">
    <name type="scientific">Aspergillus turcosus</name>
    <dbReference type="NCBI Taxonomy" id="1245748"/>
    <lineage>
        <taxon>Eukaryota</taxon>
        <taxon>Fungi</taxon>
        <taxon>Dikarya</taxon>
        <taxon>Ascomycota</taxon>
        <taxon>Pezizomycotina</taxon>
        <taxon>Eurotiomycetes</taxon>
        <taxon>Eurotiomycetidae</taxon>
        <taxon>Eurotiales</taxon>
        <taxon>Aspergillaceae</taxon>
        <taxon>Aspergillus</taxon>
        <taxon>Aspergillus subgen. Fumigati</taxon>
    </lineage>
</organism>
<sequence>MKLYALIPFLLAPLAASAAIPEVNNGVVDGNTDATPATGAVENLATYTDVTTLEVNADDVATLTCKTNYDCGFGALCINGECVVDFSPPELATRDEETNLDSDGEPRHCNNINLWCPPHQICYRSICVTPGALAARADSEFLLPFGVMFSPANFVFFRQKPSMKRLVAA</sequence>
<keyword evidence="1" id="KW-0732">Signal</keyword>
<keyword evidence="3" id="KW-1185">Reference proteome</keyword>
<evidence type="ECO:0000313" key="3">
    <source>
        <dbReference type="Proteomes" id="UP000215289"/>
    </source>
</evidence>